<dbReference type="PROSITE" id="PS51380">
    <property type="entry name" value="EXS"/>
    <property type="match status" value="1"/>
</dbReference>
<sequence length="685" mass="77928">MVQFSLSFSNLKIAKHQSGYLNYAGLKSYMVECAKYDIENGDGADEEDPNDDAQPPLVDTPEMQVPLIDRTQIRTGEGGRRWIRRFREEVRKVTDYYEGMQNIIHEKKVEVFAKWRENDSSVSNADGGGMARENKREWRRDMRMVYRLCDEALSFKALNDTAIIKVKKKCRKYHKGWLDGYEKEEDENEDARGWGTTGSIDEVVKEWCSRTGDSEQQAVNELRSIPHPPSSSLSVLLGFRAGLLLTLFLWLVWDILFDDDTDGDDILDSPTTWGWSFSLCAIMVQLGYGICKAQWSTRGINADYLLGFHKPMDTDAGRVIIARGLGMGVGWNVGFLFFLKITRDRAGIIGKTVPAYVCQVLVLLMVAWHTFLPIRKRKGVLKGVWETVKTPWGRVTFRENLIADGLTSAVKVNTALAYALCYYISGDFLLDQDTLSISDGGGRCKDASWASVVIPLISVMPLLWRLGQCAKRYRDTGERAHVGNAGKYTAAFSVVVFGVFHDQWLKSPSSSDDDDFSDDLATQLAFRYVWIAVFIGATLYQFWWDVFMDWGLRPFGLFEGWLDAGKPRPERLFPRKLYVAFIPLDLLLRFLWTLSLIPYNSSSLFGSEISRALDPFLAVAEVVRRLCWALVRVENEHLTNTSKYRRVKYVPGEHKREEEKRNVFIEAMGVVAVVASVTLIAYFTP</sequence>
<evidence type="ECO:0000256" key="2">
    <source>
        <dbReference type="ARBA" id="ARBA00022692"/>
    </source>
</evidence>
<evidence type="ECO:0000256" key="4">
    <source>
        <dbReference type="ARBA" id="ARBA00023136"/>
    </source>
</evidence>
<dbReference type="InterPro" id="IPR004342">
    <property type="entry name" value="EXS_C"/>
</dbReference>
<protein>
    <recommendedName>
        <fullName evidence="7">EXS domain-containing protein</fullName>
    </recommendedName>
</protein>
<dbReference type="EMBL" id="BRYA01000688">
    <property type="protein sequence ID" value="GMI29812.1"/>
    <property type="molecule type" value="Genomic_DNA"/>
</dbReference>
<keyword evidence="9" id="KW-1185">Reference proteome</keyword>
<feature type="transmembrane region" description="Helical" evidence="6">
    <location>
        <begin position="233"/>
        <end position="253"/>
    </location>
</feature>
<accession>A0A9W7G2W2</accession>
<evidence type="ECO:0000313" key="8">
    <source>
        <dbReference type="EMBL" id="GMI29812.1"/>
    </source>
</evidence>
<evidence type="ECO:0000256" key="1">
    <source>
        <dbReference type="ARBA" id="ARBA00004141"/>
    </source>
</evidence>
<dbReference type="Pfam" id="PF03124">
    <property type="entry name" value="EXS"/>
    <property type="match status" value="1"/>
</dbReference>
<dbReference type="PANTHER" id="PTHR10783:SF103">
    <property type="entry name" value="SOLUTE CARRIER FAMILY 53 MEMBER 1"/>
    <property type="match status" value="1"/>
</dbReference>
<dbReference type="GO" id="GO:0005886">
    <property type="term" value="C:plasma membrane"/>
    <property type="evidence" value="ECO:0007669"/>
    <property type="project" value="TreeGrafter"/>
</dbReference>
<name>A0A9W7G2W2_9STRA</name>
<organism evidence="8 9">
    <name type="scientific">Triparma columacea</name>
    <dbReference type="NCBI Taxonomy" id="722753"/>
    <lineage>
        <taxon>Eukaryota</taxon>
        <taxon>Sar</taxon>
        <taxon>Stramenopiles</taxon>
        <taxon>Ochrophyta</taxon>
        <taxon>Bolidophyceae</taxon>
        <taxon>Parmales</taxon>
        <taxon>Triparmaceae</taxon>
        <taxon>Triparma</taxon>
    </lineage>
</organism>
<evidence type="ECO:0000259" key="7">
    <source>
        <dbReference type="PROSITE" id="PS51380"/>
    </source>
</evidence>
<evidence type="ECO:0000313" key="9">
    <source>
        <dbReference type="Proteomes" id="UP001165065"/>
    </source>
</evidence>
<dbReference type="AlphaFoldDB" id="A0A9W7G2W2"/>
<reference evidence="9" key="1">
    <citation type="journal article" date="2023" name="Commun. Biol.">
        <title>Genome analysis of Parmales, the sister group of diatoms, reveals the evolutionary specialization of diatoms from phago-mixotrophs to photoautotrophs.</title>
        <authorList>
            <person name="Ban H."/>
            <person name="Sato S."/>
            <person name="Yoshikawa S."/>
            <person name="Yamada K."/>
            <person name="Nakamura Y."/>
            <person name="Ichinomiya M."/>
            <person name="Sato N."/>
            <person name="Blanc-Mathieu R."/>
            <person name="Endo H."/>
            <person name="Kuwata A."/>
            <person name="Ogata H."/>
        </authorList>
    </citation>
    <scope>NUCLEOTIDE SEQUENCE [LARGE SCALE GENOMIC DNA]</scope>
</reference>
<dbReference type="GO" id="GO:0006817">
    <property type="term" value="P:phosphate ion transport"/>
    <property type="evidence" value="ECO:0007669"/>
    <property type="project" value="TreeGrafter"/>
</dbReference>
<evidence type="ECO:0000256" key="3">
    <source>
        <dbReference type="ARBA" id="ARBA00022989"/>
    </source>
</evidence>
<feature type="compositionally biased region" description="Acidic residues" evidence="5">
    <location>
        <begin position="40"/>
        <end position="51"/>
    </location>
</feature>
<keyword evidence="2 6" id="KW-0812">Transmembrane</keyword>
<feature type="transmembrane region" description="Helical" evidence="6">
    <location>
        <begin position="663"/>
        <end position="683"/>
    </location>
</feature>
<dbReference type="PANTHER" id="PTHR10783">
    <property type="entry name" value="XENOTROPIC AND POLYTROPIC RETROVIRUS RECEPTOR 1-RELATED"/>
    <property type="match status" value="1"/>
</dbReference>
<feature type="domain" description="EXS" evidence="7">
    <location>
        <begin position="445"/>
        <end position="664"/>
    </location>
</feature>
<evidence type="ECO:0000256" key="5">
    <source>
        <dbReference type="SAM" id="MobiDB-lite"/>
    </source>
</evidence>
<feature type="transmembrane region" description="Helical" evidence="6">
    <location>
        <begin position="353"/>
        <end position="372"/>
    </location>
</feature>
<keyword evidence="4 6" id="KW-0472">Membrane</keyword>
<feature type="transmembrane region" description="Helical" evidence="6">
    <location>
        <begin position="273"/>
        <end position="291"/>
    </location>
</feature>
<feature type="region of interest" description="Disordered" evidence="5">
    <location>
        <begin position="40"/>
        <end position="60"/>
    </location>
</feature>
<dbReference type="GO" id="GO:0000822">
    <property type="term" value="F:inositol hexakisphosphate binding"/>
    <property type="evidence" value="ECO:0007669"/>
    <property type="project" value="TreeGrafter"/>
</dbReference>
<evidence type="ECO:0000256" key="6">
    <source>
        <dbReference type="SAM" id="Phobius"/>
    </source>
</evidence>
<dbReference type="GO" id="GO:0016036">
    <property type="term" value="P:cellular response to phosphate starvation"/>
    <property type="evidence" value="ECO:0007669"/>
    <property type="project" value="TreeGrafter"/>
</dbReference>
<feature type="transmembrane region" description="Helical" evidence="6">
    <location>
        <begin position="320"/>
        <end position="341"/>
    </location>
</feature>
<dbReference type="OrthoDB" id="9970435at2759"/>
<feature type="transmembrane region" description="Helical" evidence="6">
    <location>
        <begin position="525"/>
        <end position="544"/>
    </location>
</feature>
<proteinExistence type="predicted"/>
<dbReference type="Proteomes" id="UP001165065">
    <property type="component" value="Unassembled WGS sequence"/>
</dbReference>
<comment type="caution">
    <text evidence="8">The sequence shown here is derived from an EMBL/GenBank/DDBJ whole genome shotgun (WGS) entry which is preliminary data.</text>
</comment>
<keyword evidence="3 6" id="KW-1133">Transmembrane helix</keyword>
<dbReference type="GO" id="GO:0005794">
    <property type="term" value="C:Golgi apparatus"/>
    <property type="evidence" value="ECO:0007669"/>
    <property type="project" value="TreeGrafter"/>
</dbReference>
<gene>
    <name evidence="8" type="ORF">TrCOL_g6147</name>
</gene>
<comment type="subcellular location">
    <subcellularLocation>
        <location evidence="1">Membrane</location>
        <topology evidence="1">Multi-pass membrane protein</topology>
    </subcellularLocation>
</comment>